<keyword evidence="2" id="KW-0812">Transmembrane</keyword>
<comment type="similarity">
    <text evidence="1">Belongs to the HAK/KUP transporter (TC 2.A.72.3) family.</text>
</comment>
<feature type="transmembrane region" description="Helical" evidence="2">
    <location>
        <begin position="43"/>
        <end position="64"/>
    </location>
</feature>
<dbReference type="EMBL" id="CM035440">
    <property type="protein sequence ID" value="KAH7282494.1"/>
    <property type="molecule type" value="Genomic_DNA"/>
</dbReference>
<name>A0A8T2QFS2_CERRI</name>
<dbReference type="GO" id="GO:0016020">
    <property type="term" value="C:membrane"/>
    <property type="evidence" value="ECO:0007669"/>
    <property type="project" value="InterPro"/>
</dbReference>
<feature type="domain" description="K+ potassium transporter integral membrane" evidence="3">
    <location>
        <begin position="9"/>
        <end position="74"/>
    </location>
</feature>
<reference evidence="4" key="1">
    <citation type="submission" date="2021-08" db="EMBL/GenBank/DDBJ databases">
        <title>WGS assembly of Ceratopteris richardii.</title>
        <authorList>
            <person name="Marchant D.B."/>
            <person name="Chen G."/>
            <person name="Jenkins J."/>
            <person name="Shu S."/>
            <person name="Leebens-Mack J."/>
            <person name="Grimwood J."/>
            <person name="Schmutz J."/>
            <person name="Soltis P."/>
            <person name="Soltis D."/>
            <person name="Chen Z.-H."/>
        </authorList>
    </citation>
    <scope>NUCLEOTIDE SEQUENCE</scope>
    <source>
        <strain evidence="4">Whitten #5841</strain>
        <tissue evidence="4">Leaf</tissue>
    </source>
</reference>
<dbReference type="InterPro" id="IPR003855">
    <property type="entry name" value="K+_transporter"/>
</dbReference>
<dbReference type="OrthoDB" id="504708at2759"/>
<evidence type="ECO:0000259" key="3">
    <source>
        <dbReference type="Pfam" id="PF02705"/>
    </source>
</evidence>
<dbReference type="OMA" id="FFCHGSE"/>
<comment type="caution">
    <text evidence="4">The sequence shown here is derived from an EMBL/GenBank/DDBJ whole genome shotgun (WGS) entry which is preliminary data.</text>
</comment>
<sequence>MFSFTIFGLAFQNLGIVYVDLGTSPLYVFRSTFAQGIPGERSLMGVLSCIIYSLTLIPLIKYTFFCHGSERKGRSRHFCFVFTNLSQCKG</sequence>
<dbReference type="PANTHER" id="PTHR30540:SF83">
    <property type="entry name" value="K+ POTASSIUM TRANSPORTER"/>
    <property type="match status" value="1"/>
</dbReference>
<dbReference type="InterPro" id="IPR053951">
    <property type="entry name" value="K_trans_N"/>
</dbReference>
<keyword evidence="2" id="KW-1133">Transmembrane helix</keyword>
<proteinExistence type="inferred from homology"/>
<dbReference type="PANTHER" id="PTHR30540">
    <property type="entry name" value="OSMOTIC STRESS POTASSIUM TRANSPORTER"/>
    <property type="match status" value="1"/>
</dbReference>
<dbReference type="Proteomes" id="UP000825935">
    <property type="component" value="Chromosome 35"/>
</dbReference>
<evidence type="ECO:0000256" key="2">
    <source>
        <dbReference type="SAM" id="Phobius"/>
    </source>
</evidence>
<evidence type="ECO:0000256" key="1">
    <source>
        <dbReference type="ARBA" id="ARBA00008440"/>
    </source>
</evidence>
<dbReference type="AlphaFoldDB" id="A0A8T2QFS2"/>
<organism evidence="4 5">
    <name type="scientific">Ceratopteris richardii</name>
    <name type="common">Triangle waterfern</name>
    <dbReference type="NCBI Taxonomy" id="49495"/>
    <lineage>
        <taxon>Eukaryota</taxon>
        <taxon>Viridiplantae</taxon>
        <taxon>Streptophyta</taxon>
        <taxon>Embryophyta</taxon>
        <taxon>Tracheophyta</taxon>
        <taxon>Polypodiopsida</taxon>
        <taxon>Polypodiidae</taxon>
        <taxon>Polypodiales</taxon>
        <taxon>Pteridineae</taxon>
        <taxon>Pteridaceae</taxon>
        <taxon>Parkerioideae</taxon>
        <taxon>Ceratopteris</taxon>
    </lineage>
</organism>
<gene>
    <name evidence="4" type="ORF">KP509_35G032900</name>
</gene>
<keyword evidence="5" id="KW-1185">Reference proteome</keyword>
<accession>A0A8T2QFS2</accession>
<protein>
    <recommendedName>
        <fullName evidence="3">K+ potassium transporter integral membrane domain-containing protein</fullName>
    </recommendedName>
</protein>
<evidence type="ECO:0000313" key="4">
    <source>
        <dbReference type="EMBL" id="KAH7282494.1"/>
    </source>
</evidence>
<evidence type="ECO:0000313" key="5">
    <source>
        <dbReference type="Proteomes" id="UP000825935"/>
    </source>
</evidence>
<dbReference type="GO" id="GO:0015079">
    <property type="term" value="F:potassium ion transmembrane transporter activity"/>
    <property type="evidence" value="ECO:0007669"/>
    <property type="project" value="InterPro"/>
</dbReference>
<dbReference type="Pfam" id="PF02705">
    <property type="entry name" value="K_trans"/>
    <property type="match status" value="1"/>
</dbReference>
<keyword evidence="2" id="KW-0472">Membrane</keyword>